<dbReference type="GO" id="GO:0032259">
    <property type="term" value="P:methylation"/>
    <property type="evidence" value="ECO:0007669"/>
    <property type="project" value="UniProtKB-KW"/>
</dbReference>
<accession>K9X0F2</accession>
<dbReference type="REBASE" id="58127">
    <property type="entry name" value="M.Cst7417ORF3381P"/>
</dbReference>
<dbReference type="RefSeq" id="WP_015208779.1">
    <property type="nucleotide sequence ID" value="NC_019757.1"/>
</dbReference>
<dbReference type="PANTHER" id="PTHR46098:SF1">
    <property type="entry name" value="TRNA (CYTOSINE(38)-C(5))-METHYLTRANSFERASE"/>
    <property type="match status" value="1"/>
</dbReference>
<dbReference type="InterPro" id="IPR050750">
    <property type="entry name" value="C5-MTase"/>
</dbReference>
<keyword evidence="4" id="KW-0949">S-adenosyl-L-methionine</keyword>
<dbReference type="Gene3D" id="3.40.50.150">
    <property type="entry name" value="Vaccinia Virus protein VP39"/>
    <property type="match status" value="1"/>
</dbReference>
<dbReference type="HOGENOM" id="CLU_006958_7_2_3"/>
<dbReference type="Pfam" id="PF00145">
    <property type="entry name" value="DNA_methylase"/>
    <property type="match status" value="1"/>
</dbReference>
<dbReference type="SUPFAM" id="SSF53335">
    <property type="entry name" value="S-adenosyl-L-methionine-dependent methyltransferases"/>
    <property type="match status" value="1"/>
</dbReference>
<evidence type="ECO:0000313" key="6">
    <source>
        <dbReference type="EMBL" id="AFZ25531.1"/>
    </source>
</evidence>
<keyword evidence="2 6" id="KW-0489">Methyltransferase</keyword>
<dbReference type="Proteomes" id="UP000010475">
    <property type="component" value="Chromosome"/>
</dbReference>
<dbReference type="PROSITE" id="PS00094">
    <property type="entry name" value="C5_MTASE_1"/>
    <property type="match status" value="1"/>
</dbReference>
<dbReference type="AlphaFoldDB" id="K9X0F2"/>
<dbReference type="KEGG" id="csg:Cylst_3381"/>
<evidence type="ECO:0000256" key="2">
    <source>
        <dbReference type="ARBA" id="ARBA00022603"/>
    </source>
</evidence>
<dbReference type="InterPro" id="IPR001525">
    <property type="entry name" value="C5_MeTfrase"/>
</dbReference>
<dbReference type="EMBL" id="CP003642">
    <property type="protein sequence ID" value="AFZ25531.1"/>
    <property type="molecule type" value="Genomic_DNA"/>
</dbReference>
<dbReference type="eggNOG" id="COG0270">
    <property type="taxonomic scope" value="Bacteria"/>
</dbReference>
<evidence type="ECO:0000256" key="5">
    <source>
        <dbReference type="ARBA" id="ARBA00022747"/>
    </source>
</evidence>
<organism evidence="6 7">
    <name type="scientific">Cylindrospermum stagnale PCC 7417</name>
    <dbReference type="NCBI Taxonomy" id="56107"/>
    <lineage>
        <taxon>Bacteria</taxon>
        <taxon>Bacillati</taxon>
        <taxon>Cyanobacteriota</taxon>
        <taxon>Cyanophyceae</taxon>
        <taxon>Nostocales</taxon>
        <taxon>Nostocaceae</taxon>
        <taxon>Cylindrospermum</taxon>
    </lineage>
</organism>
<name>K9X0F2_9NOST</name>
<evidence type="ECO:0000313" key="7">
    <source>
        <dbReference type="Proteomes" id="UP000010475"/>
    </source>
</evidence>
<dbReference type="GO" id="GO:0009307">
    <property type="term" value="P:DNA restriction-modification system"/>
    <property type="evidence" value="ECO:0007669"/>
    <property type="project" value="UniProtKB-KW"/>
</dbReference>
<evidence type="ECO:0000256" key="1">
    <source>
        <dbReference type="ARBA" id="ARBA00011975"/>
    </source>
</evidence>
<reference evidence="6 7" key="1">
    <citation type="submission" date="2012-06" db="EMBL/GenBank/DDBJ databases">
        <title>Finished chromosome of genome of Cylindrospermum stagnale PCC 7417.</title>
        <authorList>
            <consortium name="US DOE Joint Genome Institute"/>
            <person name="Gugger M."/>
            <person name="Coursin T."/>
            <person name="Rippka R."/>
            <person name="Tandeau De Marsac N."/>
            <person name="Huntemann M."/>
            <person name="Wei C.-L."/>
            <person name="Han J."/>
            <person name="Detter J.C."/>
            <person name="Han C."/>
            <person name="Tapia R."/>
            <person name="Chen A."/>
            <person name="Kyrpides N."/>
            <person name="Mavromatis K."/>
            <person name="Markowitz V."/>
            <person name="Szeto E."/>
            <person name="Ivanova N."/>
            <person name="Pagani I."/>
            <person name="Pati A."/>
            <person name="Goodwin L."/>
            <person name="Nordberg H.P."/>
            <person name="Cantor M.N."/>
            <person name="Hua S.X."/>
            <person name="Woyke T."/>
            <person name="Kerfeld C.A."/>
        </authorList>
    </citation>
    <scope>NUCLEOTIDE SEQUENCE [LARGE SCALE GENOMIC DNA]</scope>
    <source>
        <strain evidence="6 7">PCC 7417</strain>
    </source>
</reference>
<dbReference type="PATRIC" id="fig|56107.3.peg.3710"/>
<proteinExistence type="predicted"/>
<dbReference type="OrthoDB" id="9813719at2"/>
<protein>
    <recommendedName>
        <fullName evidence="1">DNA (cytosine-5-)-methyltransferase</fullName>
        <ecNumber evidence="1">2.1.1.37</ecNumber>
    </recommendedName>
</protein>
<dbReference type="GO" id="GO:0003886">
    <property type="term" value="F:DNA (cytosine-5-)-methyltransferase activity"/>
    <property type="evidence" value="ECO:0007669"/>
    <property type="project" value="UniProtKB-EC"/>
</dbReference>
<dbReference type="STRING" id="56107.Cylst_3381"/>
<dbReference type="PANTHER" id="PTHR46098">
    <property type="entry name" value="TRNA (CYTOSINE(38)-C(5))-METHYLTRANSFERASE"/>
    <property type="match status" value="1"/>
</dbReference>
<dbReference type="EC" id="2.1.1.37" evidence="1"/>
<dbReference type="InterPro" id="IPR018117">
    <property type="entry name" value="C5_DNA_meth_AS"/>
</dbReference>
<dbReference type="InterPro" id="IPR029063">
    <property type="entry name" value="SAM-dependent_MTases_sf"/>
</dbReference>
<keyword evidence="3" id="KW-0808">Transferase</keyword>
<sequence>MPKIRFVDFSSGLGGIRLAIEQAANSLNIETECVLSSEINPDAQLFSKNNFAHKPLGDIRLIDKLSEPEILLAGFPCQSFSHAGKKSGFGDTRDPIFPLNSLLFP</sequence>
<keyword evidence="5" id="KW-0680">Restriction system</keyword>
<gene>
    <name evidence="6" type="ORF">Cylst_3381</name>
</gene>
<keyword evidence="7" id="KW-1185">Reference proteome</keyword>
<evidence type="ECO:0000256" key="4">
    <source>
        <dbReference type="ARBA" id="ARBA00022691"/>
    </source>
</evidence>
<evidence type="ECO:0000256" key="3">
    <source>
        <dbReference type="ARBA" id="ARBA00022679"/>
    </source>
</evidence>